<protein>
    <submittedName>
        <fullName evidence="2">Uncharacterized protein</fullName>
    </submittedName>
</protein>
<feature type="region of interest" description="Disordered" evidence="1">
    <location>
        <begin position="126"/>
        <end position="146"/>
    </location>
</feature>
<feature type="compositionally biased region" description="Basic and acidic residues" evidence="1">
    <location>
        <begin position="134"/>
        <end position="146"/>
    </location>
</feature>
<organism evidence="2 3">
    <name type="scientific">Clonostachys solani</name>
    <dbReference type="NCBI Taxonomy" id="160281"/>
    <lineage>
        <taxon>Eukaryota</taxon>
        <taxon>Fungi</taxon>
        <taxon>Dikarya</taxon>
        <taxon>Ascomycota</taxon>
        <taxon>Pezizomycotina</taxon>
        <taxon>Sordariomycetes</taxon>
        <taxon>Hypocreomycetidae</taxon>
        <taxon>Hypocreales</taxon>
        <taxon>Bionectriaceae</taxon>
        <taxon>Clonostachys</taxon>
    </lineage>
</organism>
<accession>A0A9N9WBS5</accession>
<name>A0A9N9WBS5_9HYPO</name>
<comment type="caution">
    <text evidence="2">The sequence shown here is derived from an EMBL/GenBank/DDBJ whole genome shotgun (WGS) entry which is preliminary data.</text>
</comment>
<dbReference type="Proteomes" id="UP000775872">
    <property type="component" value="Unassembled WGS sequence"/>
</dbReference>
<evidence type="ECO:0000313" key="2">
    <source>
        <dbReference type="EMBL" id="CAH0046128.1"/>
    </source>
</evidence>
<sequence>MSGLKARKGWSLGPQFFHLGGKSAQADSPSRHLVITNYQIMIDLIEQHSPSLATSNFPPNALESKRLFVVYNKNKDSTFLVSMMPDNIETTTSDMGTMTDDIETMPGDIKTMTSDMGTMTDDIEMMPGDIETTTGDKETIPGDKETMPAENEFTWDVKRVVWGDKAGIWVHKLSEEVGTLYDRGDVHPSTGVVKDEGVAKEMFESLAFLGSFTGDEAKATWVGEEAIMKVQLGLAWTLPALWVDQVYCKLRDTLMWKGHANEAMGIDPWAGATERAPSA</sequence>
<proteinExistence type="predicted"/>
<keyword evidence="3" id="KW-1185">Reference proteome</keyword>
<gene>
    <name evidence="2" type="ORF">CSOL1703_00011856</name>
</gene>
<evidence type="ECO:0000313" key="3">
    <source>
        <dbReference type="Proteomes" id="UP000775872"/>
    </source>
</evidence>
<dbReference type="EMBL" id="CABFOC020000014">
    <property type="protein sequence ID" value="CAH0046128.1"/>
    <property type="molecule type" value="Genomic_DNA"/>
</dbReference>
<dbReference type="AlphaFoldDB" id="A0A9N9WBS5"/>
<reference evidence="2" key="1">
    <citation type="submission" date="2021-10" db="EMBL/GenBank/DDBJ databases">
        <authorList>
            <person name="Piombo E."/>
        </authorList>
    </citation>
    <scope>NUCLEOTIDE SEQUENCE</scope>
</reference>
<evidence type="ECO:0000256" key="1">
    <source>
        <dbReference type="SAM" id="MobiDB-lite"/>
    </source>
</evidence>